<dbReference type="PROSITE" id="PS50297">
    <property type="entry name" value="ANK_REP_REGION"/>
    <property type="match status" value="1"/>
</dbReference>
<dbReference type="OrthoDB" id="341259at2759"/>
<keyword evidence="5" id="KW-1185">Reference proteome</keyword>
<dbReference type="Proteomes" id="UP000001542">
    <property type="component" value="Unassembled WGS sequence"/>
</dbReference>
<dbReference type="AlphaFoldDB" id="A2FWR3"/>
<dbReference type="InterPro" id="IPR002110">
    <property type="entry name" value="Ankyrin_rpt"/>
</dbReference>
<reference evidence="4" key="1">
    <citation type="submission" date="2006-10" db="EMBL/GenBank/DDBJ databases">
        <authorList>
            <person name="Amadeo P."/>
            <person name="Zhao Q."/>
            <person name="Wortman J."/>
            <person name="Fraser-Liggett C."/>
            <person name="Carlton J."/>
        </authorList>
    </citation>
    <scope>NUCLEOTIDE SEQUENCE</scope>
    <source>
        <strain evidence="4">G3</strain>
    </source>
</reference>
<evidence type="ECO:0000313" key="5">
    <source>
        <dbReference type="Proteomes" id="UP000001542"/>
    </source>
</evidence>
<dbReference type="Pfam" id="PF12796">
    <property type="entry name" value="Ank_2"/>
    <property type="match status" value="1"/>
</dbReference>
<proteinExistence type="predicted"/>
<feature type="repeat" description="ANK" evidence="3">
    <location>
        <begin position="18"/>
        <end position="50"/>
    </location>
</feature>
<evidence type="ECO:0000256" key="3">
    <source>
        <dbReference type="PROSITE-ProRule" id="PRU00023"/>
    </source>
</evidence>
<dbReference type="InterPro" id="IPR050745">
    <property type="entry name" value="Multifunctional_regulatory"/>
</dbReference>
<dbReference type="PANTHER" id="PTHR24189:SF50">
    <property type="entry name" value="ANKYRIN REPEAT AND SOCS BOX PROTEIN 2"/>
    <property type="match status" value="1"/>
</dbReference>
<dbReference type="Gene3D" id="1.25.40.20">
    <property type="entry name" value="Ankyrin repeat-containing domain"/>
    <property type="match status" value="1"/>
</dbReference>
<dbReference type="PANTHER" id="PTHR24189">
    <property type="entry name" value="MYOTROPHIN"/>
    <property type="match status" value="1"/>
</dbReference>
<organism evidence="4 5">
    <name type="scientific">Trichomonas vaginalis (strain ATCC PRA-98 / G3)</name>
    <dbReference type="NCBI Taxonomy" id="412133"/>
    <lineage>
        <taxon>Eukaryota</taxon>
        <taxon>Metamonada</taxon>
        <taxon>Parabasalia</taxon>
        <taxon>Trichomonadida</taxon>
        <taxon>Trichomonadidae</taxon>
        <taxon>Trichomonas</taxon>
    </lineage>
</organism>
<reference evidence="4" key="2">
    <citation type="journal article" date="2007" name="Science">
        <title>Draft genome sequence of the sexually transmitted pathogen Trichomonas vaginalis.</title>
        <authorList>
            <person name="Carlton J.M."/>
            <person name="Hirt R.P."/>
            <person name="Silva J.C."/>
            <person name="Delcher A.L."/>
            <person name="Schatz M."/>
            <person name="Zhao Q."/>
            <person name="Wortman J.R."/>
            <person name="Bidwell S.L."/>
            <person name="Alsmark U.C.M."/>
            <person name="Besteiro S."/>
            <person name="Sicheritz-Ponten T."/>
            <person name="Noel C.J."/>
            <person name="Dacks J.B."/>
            <person name="Foster P.G."/>
            <person name="Simillion C."/>
            <person name="Van de Peer Y."/>
            <person name="Miranda-Saavedra D."/>
            <person name="Barton G.J."/>
            <person name="Westrop G.D."/>
            <person name="Mueller S."/>
            <person name="Dessi D."/>
            <person name="Fiori P.L."/>
            <person name="Ren Q."/>
            <person name="Paulsen I."/>
            <person name="Zhang H."/>
            <person name="Bastida-Corcuera F.D."/>
            <person name="Simoes-Barbosa A."/>
            <person name="Brown M.T."/>
            <person name="Hayes R.D."/>
            <person name="Mukherjee M."/>
            <person name="Okumura C.Y."/>
            <person name="Schneider R."/>
            <person name="Smith A.J."/>
            <person name="Vanacova S."/>
            <person name="Villalvazo M."/>
            <person name="Haas B.J."/>
            <person name="Pertea M."/>
            <person name="Feldblyum T.V."/>
            <person name="Utterback T.R."/>
            <person name="Shu C.L."/>
            <person name="Osoegawa K."/>
            <person name="de Jong P.J."/>
            <person name="Hrdy I."/>
            <person name="Horvathova L."/>
            <person name="Zubacova Z."/>
            <person name="Dolezal P."/>
            <person name="Malik S.B."/>
            <person name="Logsdon J.M. Jr."/>
            <person name="Henze K."/>
            <person name="Gupta A."/>
            <person name="Wang C.C."/>
            <person name="Dunne R.L."/>
            <person name="Upcroft J.A."/>
            <person name="Upcroft P."/>
            <person name="White O."/>
            <person name="Salzberg S.L."/>
            <person name="Tang P."/>
            <person name="Chiu C.-H."/>
            <person name="Lee Y.-S."/>
            <person name="Embley T.M."/>
            <person name="Coombs G.H."/>
            <person name="Mottram J.C."/>
            <person name="Tachezy J."/>
            <person name="Fraser-Liggett C.M."/>
            <person name="Johnson P.J."/>
        </authorList>
    </citation>
    <scope>NUCLEOTIDE SEQUENCE [LARGE SCALE GENOMIC DNA]</scope>
    <source>
        <strain evidence="4">G3</strain>
    </source>
</reference>
<dbReference type="InParanoid" id="A2FWR3"/>
<dbReference type="InterPro" id="IPR036770">
    <property type="entry name" value="Ankyrin_rpt-contain_sf"/>
</dbReference>
<evidence type="ECO:0000256" key="1">
    <source>
        <dbReference type="ARBA" id="ARBA00022737"/>
    </source>
</evidence>
<dbReference type="RefSeq" id="XP_001303586.1">
    <property type="nucleotide sequence ID" value="XM_001303585.1"/>
</dbReference>
<name>A2FWR3_TRIV3</name>
<keyword evidence="1" id="KW-0677">Repeat</keyword>
<dbReference type="SMART" id="SM00248">
    <property type="entry name" value="ANK"/>
    <property type="match status" value="2"/>
</dbReference>
<dbReference type="SUPFAM" id="SSF48403">
    <property type="entry name" value="Ankyrin repeat"/>
    <property type="match status" value="1"/>
</dbReference>
<evidence type="ECO:0000256" key="2">
    <source>
        <dbReference type="ARBA" id="ARBA00023043"/>
    </source>
</evidence>
<gene>
    <name evidence="4" type="ORF">TVAG_142000</name>
</gene>
<dbReference type="KEGG" id="tva:4748343"/>
<dbReference type="EMBL" id="DS114091">
    <property type="protein sequence ID" value="EAX90656.1"/>
    <property type="molecule type" value="Genomic_DNA"/>
</dbReference>
<keyword evidence="2 3" id="KW-0040">ANK repeat</keyword>
<sequence>MLELLISYGAKINDKDKSGRTALIWAVITQDKDIIELLISHGININERDKSGKTALDYASKFNTNAIVELILNGAKRH</sequence>
<accession>A2FWR3</accession>
<dbReference type="VEuPathDB" id="TrichDB:TVAGG3_0248800"/>
<evidence type="ECO:0000313" key="4">
    <source>
        <dbReference type="EMBL" id="EAX90656.1"/>
    </source>
</evidence>
<dbReference type="PROSITE" id="PS50088">
    <property type="entry name" value="ANK_REPEAT"/>
    <property type="match status" value="1"/>
</dbReference>
<protein>
    <submittedName>
        <fullName evidence="4">Ankyrin repeat protein, putative</fullName>
    </submittedName>
</protein>